<proteinExistence type="inferred from homology"/>
<dbReference type="SUPFAM" id="SSF53623">
    <property type="entry name" value="MurD-like peptide ligases, catalytic domain"/>
    <property type="match status" value="1"/>
</dbReference>
<comment type="cofactor">
    <cofactor evidence="2">
        <name>Mg(2+)</name>
        <dbReference type="ChEBI" id="CHEBI:18420"/>
    </cofactor>
</comment>
<evidence type="ECO:0000256" key="2">
    <source>
        <dbReference type="ARBA" id="ARBA00001946"/>
    </source>
</evidence>
<dbReference type="GeneID" id="78819733"/>
<dbReference type="PROSITE" id="PS01012">
    <property type="entry name" value="FOLYLPOLYGLU_SYNT_2"/>
    <property type="match status" value="1"/>
</dbReference>
<keyword evidence="10" id="KW-0479">Metal-binding</keyword>
<evidence type="ECO:0000256" key="10">
    <source>
        <dbReference type="ARBA" id="ARBA00022723"/>
    </source>
</evidence>
<dbReference type="InterPro" id="IPR045031">
    <property type="entry name" value="DHP_synth-like"/>
</dbReference>
<dbReference type="SUPFAM" id="SSF51717">
    <property type="entry name" value="Dihydropteroate synthetase-like"/>
    <property type="match status" value="1"/>
</dbReference>
<keyword evidence="15" id="KW-0511">Multifunctional enzyme</keyword>
<evidence type="ECO:0000313" key="21">
    <source>
        <dbReference type="EMBL" id="MFC7139477.1"/>
    </source>
</evidence>
<comment type="caution">
    <text evidence="21">The sequence shown here is derived from an EMBL/GenBank/DDBJ whole genome shotgun (WGS) entry which is preliminary data.</text>
</comment>
<dbReference type="CDD" id="cd00739">
    <property type="entry name" value="DHPS"/>
    <property type="match status" value="1"/>
</dbReference>
<feature type="domain" description="Pterin-binding" evidence="20">
    <location>
        <begin position="595"/>
        <end position="845"/>
    </location>
</feature>
<dbReference type="Pfam" id="PF00809">
    <property type="entry name" value="Pterin_bind"/>
    <property type="match status" value="1"/>
</dbReference>
<comment type="catalytic activity">
    <reaction evidence="1">
        <text>(7,8-dihydropterin-6-yl)methyl diphosphate + 4-aminobenzoate = 7,8-dihydropteroate + diphosphate</text>
        <dbReference type="Rhea" id="RHEA:19949"/>
        <dbReference type="ChEBI" id="CHEBI:17836"/>
        <dbReference type="ChEBI" id="CHEBI:17839"/>
        <dbReference type="ChEBI" id="CHEBI:33019"/>
        <dbReference type="ChEBI" id="CHEBI:72950"/>
        <dbReference type="EC" id="2.5.1.15"/>
    </reaction>
</comment>
<comment type="similarity">
    <text evidence="5">In the C-terminal section; belongs to the DHPS family.</text>
</comment>
<evidence type="ECO:0000256" key="3">
    <source>
        <dbReference type="ARBA" id="ARBA00004763"/>
    </source>
</evidence>
<dbReference type="PANTHER" id="PTHR20941">
    <property type="entry name" value="FOLATE SYNTHESIS PROTEINS"/>
    <property type="match status" value="1"/>
</dbReference>
<dbReference type="InterPro" id="IPR001645">
    <property type="entry name" value="Folylpolyglutamate_synth"/>
</dbReference>
<evidence type="ECO:0000256" key="18">
    <source>
        <dbReference type="ARBA" id="ARBA00060901"/>
    </source>
</evidence>
<dbReference type="AlphaFoldDB" id="A0ABD5XWI3"/>
<dbReference type="Gene3D" id="3.90.190.20">
    <property type="entry name" value="Mur ligase, C-terminal domain"/>
    <property type="match status" value="1"/>
</dbReference>
<dbReference type="FunFam" id="3.40.1190.10:FF:000011">
    <property type="entry name" value="Folylpolyglutamate synthase/dihydrofolate synthase"/>
    <property type="match status" value="1"/>
</dbReference>
<dbReference type="InterPro" id="IPR013221">
    <property type="entry name" value="Mur_ligase_cen"/>
</dbReference>
<evidence type="ECO:0000256" key="13">
    <source>
        <dbReference type="ARBA" id="ARBA00022842"/>
    </source>
</evidence>
<dbReference type="InterPro" id="IPR004101">
    <property type="entry name" value="Mur_ligase_C"/>
</dbReference>
<dbReference type="SUPFAM" id="SSF53244">
    <property type="entry name" value="MurD-like peptide ligases, peptide-binding domain"/>
    <property type="match status" value="1"/>
</dbReference>
<dbReference type="GO" id="GO:0046872">
    <property type="term" value="F:metal ion binding"/>
    <property type="evidence" value="ECO:0007669"/>
    <property type="project" value="UniProtKB-KW"/>
</dbReference>
<dbReference type="EC" id="6.3.2.17" evidence="7"/>
<evidence type="ECO:0000259" key="20">
    <source>
        <dbReference type="PROSITE" id="PS50972"/>
    </source>
</evidence>
<dbReference type="Pfam" id="PF02875">
    <property type="entry name" value="Mur_ligase_C"/>
    <property type="match status" value="1"/>
</dbReference>
<protein>
    <recommendedName>
        <fullName evidence="19">Probable bifunctional folylpolyglutamate synthase/dihydropteroate synthase</fullName>
        <ecNumber evidence="6">2.5.1.15</ecNumber>
        <ecNumber evidence="7">6.3.2.17</ecNumber>
    </recommendedName>
</protein>
<evidence type="ECO:0000256" key="12">
    <source>
        <dbReference type="ARBA" id="ARBA00022840"/>
    </source>
</evidence>
<evidence type="ECO:0000256" key="19">
    <source>
        <dbReference type="ARBA" id="ARBA00068433"/>
    </source>
</evidence>
<dbReference type="GO" id="GO:0005524">
    <property type="term" value="F:ATP binding"/>
    <property type="evidence" value="ECO:0007669"/>
    <property type="project" value="UniProtKB-KW"/>
</dbReference>
<dbReference type="Gene3D" id="3.20.20.20">
    <property type="entry name" value="Dihydropteroate synthase-like"/>
    <property type="match status" value="1"/>
</dbReference>
<dbReference type="Pfam" id="PF08245">
    <property type="entry name" value="Mur_ligase_M"/>
    <property type="match status" value="1"/>
</dbReference>
<dbReference type="EMBL" id="JBHTAS010000001">
    <property type="protein sequence ID" value="MFC7139477.1"/>
    <property type="molecule type" value="Genomic_DNA"/>
</dbReference>
<dbReference type="NCBIfam" id="TIGR01499">
    <property type="entry name" value="folC"/>
    <property type="match status" value="1"/>
</dbReference>
<evidence type="ECO:0000256" key="8">
    <source>
        <dbReference type="ARBA" id="ARBA00022598"/>
    </source>
</evidence>
<keyword evidence="13" id="KW-0460">Magnesium</keyword>
<sequence length="858" mass="90547">MEFHEAADFLFDLRRFAPRPGLAPTRELLAHLGDPHEDLLCVQVAGSNGKGSTARMVERALREAGLSVGLYTSPHLDDVRERVRVDGRPITESAVAEFVGEFREYATEQAADGQSPTFFETVTAMACWEFDRQDVDVAVLEVGIGGTLDATSVVDPAASAITAVTLEHTDLLGDTVGEIARDKAGVAPADAPLVTAATGDALAAIRDEVDDVVTVADEDWTESEDPDVTVRYGGREGLEAAVEIESDGTGGDSDGASGSDGAWSVATHLPLLGAHQARNAGVAAVLVRQVADRLDADLSTEAVARGFRNAHWPGRFEVMGRDPLVVLDGAHNPGGCEATVDVLESFDYDDLYLVAGAMTDKDHRGIAAAFGDADLARVVACRPDHDRAESVDVIARVFAEETEAAVDTHEAVAGALDRALDAAGPDDAVVVVGSLYAVAEARTRWVRPTVSTRVDSVADARETLDRAHVAEVDAADASGDAVHRVLRTRLRPRQARRLQSELRALGGECALSALADQDEESVDAVLMATRSQFDRLVAGLADREDGLEPLADEIRGALDGTPGPNEPTAVATRGGAFGAGDDGSADRGYPWEDGTAVMGILNITPDSFHDGGEYNSVADARERAERMVEAGVEILDIGGESTRPGGEPVPEGEEIDRVVPVIEAIADLDAMISIDTRKAAVARAALDAGADLLNDVSGLEDPEMRLVAAEYDAPVVVMHSIEAPVDPTTTVEYDDVVDDVIDYLAERVLLAEKAGLDRSQILVDPGLGFGKSAVESFELLGRLDELAALGCPILVGHSRKSMFELTEGGREGALDETVAGTALAAERGADVIRVHDAHENVAAVRVARAAADPDRFDD</sequence>
<name>A0ABD5XWI3_9EURY</name>
<gene>
    <name evidence="21" type="primary">folP</name>
    <name evidence="21" type="ORF">ACFQMA_06440</name>
</gene>
<evidence type="ECO:0000256" key="11">
    <source>
        <dbReference type="ARBA" id="ARBA00022741"/>
    </source>
</evidence>
<keyword evidence="22" id="KW-1185">Reference proteome</keyword>
<comment type="similarity">
    <text evidence="18">In the N-terminal section; belongs to the folylpolyglutamate synthase family.</text>
</comment>
<accession>A0ABD5XWI3</accession>
<evidence type="ECO:0000256" key="15">
    <source>
        <dbReference type="ARBA" id="ARBA00023268"/>
    </source>
</evidence>
<dbReference type="EC" id="2.5.1.15" evidence="6"/>
<dbReference type="InterPro" id="IPR036615">
    <property type="entry name" value="Mur_ligase_C_dom_sf"/>
</dbReference>
<organism evidence="21 22">
    <name type="scientific">Halosimplex aquaticum</name>
    <dbReference type="NCBI Taxonomy" id="3026162"/>
    <lineage>
        <taxon>Archaea</taxon>
        <taxon>Methanobacteriati</taxon>
        <taxon>Methanobacteriota</taxon>
        <taxon>Stenosarchaea group</taxon>
        <taxon>Halobacteria</taxon>
        <taxon>Halobacteriales</taxon>
        <taxon>Haloarculaceae</taxon>
        <taxon>Halosimplex</taxon>
    </lineage>
</organism>
<dbReference type="PROSITE" id="PS00792">
    <property type="entry name" value="DHPS_1"/>
    <property type="match status" value="1"/>
</dbReference>
<dbReference type="GO" id="GO:0004156">
    <property type="term" value="F:dihydropteroate synthase activity"/>
    <property type="evidence" value="ECO:0007669"/>
    <property type="project" value="UniProtKB-EC"/>
</dbReference>
<dbReference type="Proteomes" id="UP001596432">
    <property type="component" value="Unassembled WGS sequence"/>
</dbReference>
<dbReference type="InterPro" id="IPR011005">
    <property type="entry name" value="Dihydropteroate_synth-like_sf"/>
</dbReference>
<dbReference type="InterPro" id="IPR036565">
    <property type="entry name" value="Mur-like_cat_sf"/>
</dbReference>
<dbReference type="GO" id="GO:0046656">
    <property type="term" value="P:folic acid biosynthetic process"/>
    <property type="evidence" value="ECO:0007669"/>
    <property type="project" value="UniProtKB-KW"/>
</dbReference>
<evidence type="ECO:0000256" key="9">
    <source>
        <dbReference type="ARBA" id="ARBA00022679"/>
    </source>
</evidence>
<keyword evidence="8" id="KW-0436">Ligase</keyword>
<dbReference type="PROSITE" id="PS50972">
    <property type="entry name" value="PTERIN_BINDING"/>
    <property type="match status" value="1"/>
</dbReference>
<dbReference type="Gene3D" id="3.40.1190.10">
    <property type="entry name" value="Mur-like, catalytic domain"/>
    <property type="match status" value="1"/>
</dbReference>
<evidence type="ECO:0000256" key="16">
    <source>
        <dbReference type="ARBA" id="ARBA00047493"/>
    </source>
</evidence>
<dbReference type="InterPro" id="IPR000489">
    <property type="entry name" value="Pterin-binding_dom"/>
</dbReference>
<dbReference type="RefSeq" id="WP_274325064.1">
    <property type="nucleotide sequence ID" value="NZ_CP118158.1"/>
</dbReference>
<keyword evidence="14" id="KW-0289">Folate biosynthesis</keyword>
<dbReference type="InterPro" id="IPR018109">
    <property type="entry name" value="Folylpolyglutamate_synth_CS"/>
</dbReference>
<comment type="pathway">
    <text evidence="4">Cofactor biosynthesis; tetrahydrofolylpolyglutamate biosynthesis.</text>
</comment>
<comment type="catalytic activity">
    <reaction evidence="16">
        <text>(6S)-5,6,7,8-tetrahydrofolyl-(gamma-L-Glu)(n) + L-glutamate + ATP = (6S)-5,6,7,8-tetrahydrofolyl-(gamma-L-Glu)(n+1) + ADP + phosphate + H(+)</text>
        <dbReference type="Rhea" id="RHEA:10580"/>
        <dbReference type="Rhea" id="RHEA-COMP:14738"/>
        <dbReference type="Rhea" id="RHEA-COMP:14740"/>
        <dbReference type="ChEBI" id="CHEBI:15378"/>
        <dbReference type="ChEBI" id="CHEBI:29985"/>
        <dbReference type="ChEBI" id="CHEBI:30616"/>
        <dbReference type="ChEBI" id="CHEBI:43474"/>
        <dbReference type="ChEBI" id="CHEBI:141005"/>
        <dbReference type="ChEBI" id="CHEBI:456216"/>
        <dbReference type="EC" id="6.3.2.17"/>
    </reaction>
</comment>
<dbReference type="GO" id="GO:0004326">
    <property type="term" value="F:tetrahydrofolylpolyglutamate synthase activity"/>
    <property type="evidence" value="ECO:0007669"/>
    <property type="project" value="UniProtKB-EC"/>
</dbReference>
<evidence type="ECO:0000256" key="6">
    <source>
        <dbReference type="ARBA" id="ARBA00012458"/>
    </source>
</evidence>
<dbReference type="PROSITE" id="PS00793">
    <property type="entry name" value="DHPS_2"/>
    <property type="match status" value="1"/>
</dbReference>
<evidence type="ECO:0000256" key="7">
    <source>
        <dbReference type="ARBA" id="ARBA00013025"/>
    </source>
</evidence>
<evidence type="ECO:0000256" key="17">
    <source>
        <dbReference type="ARBA" id="ARBA00057011"/>
    </source>
</evidence>
<dbReference type="PANTHER" id="PTHR20941:SF1">
    <property type="entry name" value="FOLIC ACID SYNTHESIS PROTEIN FOL1"/>
    <property type="match status" value="1"/>
</dbReference>
<comment type="function">
    <text evidence="17">Can complement an H.volcanii mutant strain that is thymidine auxotroph because it lacks the two dihydrofolate reductase genes encoded by hdrA and hdrB.</text>
</comment>
<evidence type="ECO:0000256" key="5">
    <source>
        <dbReference type="ARBA" id="ARBA00009951"/>
    </source>
</evidence>
<dbReference type="NCBIfam" id="TIGR01496">
    <property type="entry name" value="DHPS"/>
    <property type="match status" value="1"/>
</dbReference>
<evidence type="ECO:0000256" key="4">
    <source>
        <dbReference type="ARBA" id="ARBA00005150"/>
    </source>
</evidence>
<evidence type="ECO:0000313" key="22">
    <source>
        <dbReference type="Proteomes" id="UP001596432"/>
    </source>
</evidence>
<evidence type="ECO:0000256" key="14">
    <source>
        <dbReference type="ARBA" id="ARBA00022909"/>
    </source>
</evidence>
<keyword evidence="11" id="KW-0547">Nucleotide-binding</keyword>
<evidence type="ECO:0000256" key="1">
    <source>
        <dbReference type="ARBA" id="ARBA00000012"/>
    </source>
</evidence>
<reference evidence="21 22" key="1">
    <citation type="journal article" date="2019" name="Int. J. Syst. Evol. Microbiol.">
        <title>The Global Catalogue of Microorganisms (GCM) 10K type strain sequencing project: providing services to taxonomists for standard genome sequencing and annotation.</title>
        <authorList>
            <consortium name="The Broad Institute Genomics Platform"/>
            <consortium name="The Broad Institute Genome Sequencing Center for Infectious Disease"/>
            <person name="Wu L."/>
            <person name="Ma J."/>
        </authorList>
    </citation>
    <scope>NUCLEOTIDE SEQUENCE [LARGE SCALE GENOMIC DNA]</scope>
    <source>
        <strain evidence="21 22">XZYJT29</strain>
    </source>
</reference>
<comment type="pathway">
    <text evidence="3">Cofactor biosynthesis; tetrahydrofolate biosynthesis; 7,8-dihydrofolate from 2-amino-4-hydroxy-6-hydroxymethyl-7,8-dihydropteridine diphosphate and 4-aminobenzoate: step 1/2.</text>
</comment>
<keyword evidence="9 21" id="KW-0808">Transferase</keyword>
<keyword evidence="12" id="KW-0067">ATP-binding</keyword>
<dbReference type="InterPro" id="IPR006390">
    <property type="entry name" value="DHP_synth_dom"/>
</dbReference>